<keyword evidence="1" id="KW-0812">Transmembrane</keyword>
<reference evidence="2 3" key="1">
    <citation type="submission" date="2016-10" db="EMBL/GenBank/DDBJ databases">
        <authorList>
            <person name="de Groot N.N."/>
        </authorList>
    </citation>
    <scope>NUCLEOTIDE SEQUENCE [LARGE SCALE GENOMIC DNA]</scope>
    <source>
        <strain evidence="2 3">CCM7597</strain>
    </source>
</reference>
<protein>
    <submittedName>
        <fullName evidence="2">Uncharacterized protein</fullName>
    </submittedName>
</protein>
<name>A0A1H3XXQ3_9BACI</name>
<dbReference type="Proteomes" id="UP000198584">
    <property type="component" value="Unassembled WGS sequence"/>
</dbReference>
<sequence length="80" mass="8346">MIFVAVILTLIGTLGFTGYVKESKIVAAFYTISLISIAISLFGTFVINGETGSLVMIIGGIISIGALIGIILTKPENVKV</sequence>
<accession>A0A1H3XXQ3</accession>
<proteinExistence type="predicted"/>
<keyword evidence="1" id="KW-1133">Transmembrane helix</keyword>
<keyword evidence="1" id="KW-0472">Membrane</keyword>
<dbReference type="AlphaFoldDB" id="A0A1H3XXQ3"/>
<gene>
    <name evidence="2" type="ORF">SAMN05421743_102294</name>
</gene>
<dbReference type="STRING" id="571932.SAMN05421743_102294"/>
<feature type="transmembrane region" description="Helical" evidence="1">
    <location>
        <begin position="54"/>
        <end position="72"/>
    </location>
</feature>
<dbReference type="EMBL" id="FNQR01000002">
    <property type="protein sequence ID" value="SEA04103.1"/>
    <property type="molecule type" value="Genomic_DNA"/>
</dbReference>
<keyword evidence="3" id="KW-1185">Reference proteome</keyword>
<evidence type="ECO:0000313" key="2">
    <source>
        <dbReference type="EMBL" id="SEA04103.1"/>
    </source>
</evidence>
<evidence type="ECO:0000313" key="3">
    <source>
        <dbReference type="Proteomes" id="UP000198584"/>
    </source>
</evidence>
<evidence type="ECO:0000256" key="1">
    <source>
        <dbReference type="SAM" id="Phobius"/>
    </source>
</evidence>
<feature type="transmembrane region" description="Helical" evidence="1">
    <location>
        <begin position="25"/>
        <end position="47"/>
    </location>
</feature>
<organism evidence="2 3">
    <name type="scientific">Thalassobacillus cyri</name>
    <dbReference type="NCBI Taxonomy" id="571932"/>
    <lineage>
        <taxon>Bacteria</taxon>
        <taxon>Bacillati</taxon>
        <taxon>Bacillota</taxon>
        <taxon>Bacilli</taxon>
        <taxon>Bacillales</taxon>
        <taxon>Bacillaceae</taxon>
        <taxon>Thalassobacillus</taxon>
    </lineage>
</organism>